<sequence>MIGTAEDTSADAEPVCGDTAEPAIDATRDRAYCENMKNITVSVDEDTYRMARTRAASEDTSVSAVVRSFLADYAAATESERERLKRLERAARAQITAFSAADRLDRNAVHRRRDEP</sequence>
<protein>
    <recommendedName>
        <fullName evidence="4">Ribbon-helix-helix protein CopG domain-containing protein</fullName>
    </recommendedName>
</protein>
<evidence type="ECO:0008006" key="4">
    <source>
        <dbReference type="Google" id="ProtNLM"/>
    </source>
</evidence>
<dbReference type="KEGG" id="blag:BLTE_02850"/>
<keyword evidence="3" id="KW-1185">Reference proteome</keyword>
<dbReference type="RefSeq" id="WP_244600075.1">
    <property type="nucleotide sequence ID" value="NZ_AP018907.1"/>
</dbReference>
<dbReference type="InterPro" id="IPR013321">
    <property type="entry name" value="Arc_rbn_hlx_hlx"/>
</dbReference>
<gene>
    <name evidence="2" type="ORF">BLTE_02850</name>
</gene>
<feature type="region of interest" description="Disordered" evidence="1">
    <location>
        <begin position="1"/>
        <end position="21"/>
    </location>
</feature>
<organism evidence="2 3">
    <name type="scientific">Blastochloris tepida</name>
    <dbReference type="NCBI Taxonomy" id="2233851"/>
    <lineage>
        <taxon>Bacteria</taxon>
        <taxon>Pseudomonadati</taxon>
        <taxon>Pseudomonadota</taxon>
        <taxon>Alphaproteobacteria</taxon>
        <taxon>Hyphomicrobiales</taxon>
        <taxon>Blastochloridaceae</taxon>
        <taxon>Blastochloris</taxon>
    </lineage>
</organism>
<dbReference type="Proteomes" id="UP000266934">
    <property type="component" value="Chromosome"/>
</dbReference>
<dbReference type="EMBL" id="AP018907">
    <property type="protein sequence ID" value="BBF91600.1"/>
    <property type="molecule type" value="Genomic_DNA"/>
</dbReference>
<proteinExistence type="predicted"/>
<accession>A0A348FWB7</accession>
<dbReference type="GO" id="GO:0006355">
    <property type="term" value="P:regulation of DNA-templated transcription"/>
    <property type="evidence" value="ECO:0007669"/>
    <property type="project" value="InterPro"/>
</dbReference>
<evidence type="ECO:0000313" key="2">
    <source>
        <dbReference type="EMBL" id="BBF91600.1"/>
    </source>
</evidence>
<name>A0A348FWB7_9HYPH</name>
<evidence type="ECO:0000313" key="3">
    <source>
        <dbReference type="Proteomes" id="UP000266934"/>
    </source>
</evidence>
<dbReference type="AlphaFoldDB" id="A0A348FWB7"/>
<reference evidence="2 3" key="1">
    <citation type="submission" date="2018-08" db="EMBL/GenBank/DDBJ databases">
        <title>Complete genome sequencing of Blastochloris tepida GI.</title>
        <authorList>
            <person name="Tsukatani Y."/>
            <person name="Mori H."/>
        </authorList>
    </citation>
    <scope>NUCLEOTIDE SEQUENCE [LARGE SCALE GENOMIC DNA]</scope>
    <source>
        <strain evidence="2 3">GI</strain>
    </source>
</reference>
<dbReference type="Gene3D" id="1.10.1220.10">
    <property type="entry name" value="Met repressor-like"/>
    <property type="match status" value="1"/>
</dbReference>
<evidence type="ECO:0000256" key="1">
    <source>
        <dbReference type="SAM" id="MobiDB-lite"/>
    </source>
</evidence>